<keyword evidence="9" id="KW-0396">Initiation factor</keyword>
<evidence type="ECO:0000256" key="7">
    <source>
        <dbReference type="SAM" id="MobiDB-lite"/>
    </source>
</evidence>
<evidence type="ECO:0000313" key="9">
    <source>
        <dbReference type="EMBL" id="JAT47891.1"/>
    </source>
</evidence>
<dbReference type="NCBIfam" id="TIGR01568">
    <property type="entry name" value="A_thal_3678"/>
    <property type="match status" value="1"/>
</dbReference>
<dbReference type="InterPro" id="IPR006458">
    <property type="entry name" value="Ovate_C"/>
</dbReference>
<feature type="region of interest" description="Disordered" evidence="7">
    <location>
        <begin position="1"/>
        <end position="98"/>
    </location>
</feature>
<feature type="non-terminal residue" evidence="9">
    <location>
        <position position="1"/>
    </location>
</feature>
<feature type="compositionally biased region" description="Basic and acidic residues" evidence="7">
    <location>
        <begin position="33"/>
        <end position="42"/>
    </location>
</feature>
<keyword evidence="2 6" id="KW-0678">Repressor</keyword>
<evidence type="ECO:0000256" key="4">
    <source>
        <dbReference type="ARBA" id="ARBA00023163"/>
    </source>
</evidence>
<proteinExistence type="predicted"/>
<feature type="compositionally biased region" description="Low complexity" evidence="7">
    <location>
        <begin position="13"/>
        <end position="24"/>
    </location>
</feature>
<dbReference type="GO" id="GO:0045892">
    <property type="term" value="P:negative regulation of DNA-templated transcription"/>
    <property type="evidence" value="ECO:0007669"/>
    <property type="project" value="UniProtKB-UniRule"/>
</dbReference>
<dbReference type="PANTHER" id="PTHR33057">
    <property type="entry name" value="TRANSCRIPTION REPRESSOR OFP7-RELATED"/>
    <property type="match status" value="1"/>
</dbReference>
<feature type="compositionally biased region" description="Basic and acidic residues" evidence="7">
    <location>
        <begin position="55"/>
        <end position="65"/>
    </location>
</feature>
<keyword evidence="5 6" id="KW-0539">Nucleus</keyword>
<evidence type="ECO:0000256" key="6">
    <source>
        <dbReference type="RuleBase" id="RU367028"/>
    </source>
</evidence>
<sequence>DDDDDDETEPLVSSSRSFSIECCSPQLNPRLKPIREYPDHRQKVAPAPAAPERPFPPRECGDSVRRVLCPSPASSSPSARGSDSPASSTAPRRVTVTPLRGVAAEGKVGESFAVVKRSEDPYGDFRRSMEEMVVANEMYEERDLEQLLQCFLSLNSCHHHPAIALAFSDVWATLFPSFEAATPPPPPPSASP</sequence>
<dbReference type="Pfam" id="PF04844">
    <property type="entry name" value="Ovate"/>
    <property type="match status" value="1"/>
</dbReference>
<evidence type="ECO:0000256" key="2">
    <source>
        <dbReference type="ARBA" id="ARBA00022491"/>
    </source>
</evidence>
<evidence type="ECO:0000256" key="1">
    <source>
        <dbReference type="ARBA" id="ARBA00004123"/>
    </source>
</evidence>
<dbReference type="PANTHER" id="PTHR33057:SF224">
    <property type="entry name" value="TRANSCRIPTION REPRESSOR"/>
    <property type="match status" value="1"/>
</dbReference>
<feature type="compositionally biased region" description="Low complexity" evidence="7">
    <location>
        <begin position="70"/>
        <end position="88"/>
    </location>
</feature>
<keyword evidence="4 6" id="KW-0804">Transcription</keyword>
<keyword evidence="3 6" id="KW-0805">Transcription regulation</keyword>
<dbReference type="GO" id="GO:0003743">
    <property type="term" value="F:translation initiation factor activity"/>
    <property type="evidence" value="ECO:0007669"/>
    <property type="project" value="UniProtKB-KW"/>
</dbReference>
<dbReference type="GO" id="GO:0005634">
    <property type="term" value="C:nucleus"/>
    <property type="evidence" value="ECO:0007669"/>
    <property type="project" value="UniProtKB-SubCell"/>
</dbReference>
<dbReference type="InterPro" id="IPR038933">
    <property type="entry name" value="Ovate"/>
</dbReference>
<keyword evidence="9" id="KW-0648">Protein biosynthesis</keyword>
<accession>A0A1D1XZW6</accession>
<evidence type="ECO:0000256" key="5">
    <source>
        <dbReference type="ARBA" id="ARBA00023242"/>
    </source>
</evidence>
<feature type="domain" description="OVATE" evidence="8">
    <location>
        <begin position="114"/>
        <end position="173"/>
    </location>
</feature>
<protein>
    <recommendedName>
        <fullName evidence="6">Transcription repressor</fullName>
    </recommendedName>
    <alternativeName>
        <fullName evidence="6">Ovate family protein</fullName>
    </alternativeName>
</protein>
<organism evidence="9">
    <name type="scientific">Anthurium amnicola</name>
    <dbReference type="NCBI Taxonomy" id="1678845"/>
    <lineage>
        <taxon>Eukaryota</taxon>
        <taxon>Viridiplantae</taxon>
        <taxon>Streptophyta</taxon>
        <taxon>Embryophyta</taxon>
        <taxon>Tracheophyta</taxon>
        <taxon>Spermatophyta</taxon>
        <taxon>Magnoliopsida</taxon>
        <taxon>Liliopsida</taxon>
        <taxon>Araceae</taxon>
        <taxon>Pothoideae</taxon>
        <taxon>Potheae</taxon>
        <taxon>Anthurium</taxon>
    </lineage>
</organism>
<gene>
    <name evidence="9" type="primary">infB_23</name>
    <name evidence="9" type="ORF">g.6445</name>
</gene>
<name>A0A1D1XZW6_9ARAE</name>
<comment type="subcellular location">
    <subcellularLocation>
        <location evidence="1 6">Nucleus</location>
    </subcellularLocation>
</comment>
<dbReference type="PROSITE" id="PS51754">
    <property type="entry name" value="OVATE"/>
    <property type="match status" value="1"/>
</dbReference>
<evidence type="ECO:0000256" key="3">
    <source>
        <dbReference type="ARBA" id="ARBA00023015"/>
    </source>
</evidence>
<dbReference type="AlphaFoldDB" id="A0A1D1XZW6"/>
<evidence type="ECO:0000259" key="8">
    <source>
        <dbReference type="PROSITE" id="PS51754"/>
    </source>
</evidence>
<reference evidence="9" key="1">
    <citation type="submission" date="2015-07" db="EMBL/GenBank/DDBJ databases">
        <title>Transcriptome Assembly of Anthurium amnicola.</title>
        <authorList>
            <person name="Suzuki J."/>
        </authorList>
    </citation>
    <scope>NUCLEOTIDE SEQUENCE</scope>
</reference>
<comment type="function">
    <text evidence="6">Transcriptional repressor that regulates multiple aspects of plant growth and development.</text>
</comment>
<dbReference type="EMBL" id="GDJX01020045">
    <property type="protein sequence ID" value="JAT47891.1"/>
    <property type="molecule type" value="Transcribed_RNA"/>
</dbReference>